<gene>
    <name evidence="3" type="ORF">QPK24_13430</name>
</gene>
<organism evidence="3 4">
    <name type="scientific">Paenibacillus polygoni</name>
    <dbReference type="NCBI Taxonomy" id="3050112"/>
    <lineage>
        <taxon>Bacteria</taxon>
        <taxon>Bacillati</taxon>
        <taxon>Bacillota</taxon>
        <taxon>Bacilli</taxon>
        <taxon>Bacillales</taxon>
        <taxon>Paenibacillaceae</taxon>
        <taxon>Paenibacillus</taxon>
    </lineage>
</organism>
<dbReference type="PANTHER" id="PTHR21064">
    <property type="entry name" value="AMINOGLYCOSIDE PHOSPHOTRANSFERASE DOMAIN-CONTAINING PROTEIN-RELATED"/>
    <property type="match status" value="1"/>
</dbReference>
<dbReference type="Proteomes" id="UP001236415">
    <property type="component" value="Chromosome"/>
</dbReference>
<evidence type="ECO:0000313" key="4">
    <source>
        <dbReference type="Proteomes" id="UP001236415"/>
    </source>
</evidence>
<dbReference type="PANTHER" id="PTHR21064:SF6">
    <property type="entry name" value="AMINOGLYCOSIDE PHOSPHOTRANSFERASE DOMAIN-CONTAINING PROTEIN"/>
    <property type="match status" value="1"/>
</dbReference>
<evidence type="ECO:0000256" key="1">
    <source>
        <dbReference type="ARBA" id="ARBA00038240"/>
    </source>
</evidence>
<dbReference type="InterPro" id="IPR002575">
    <property type="entry name" value="Aminoglycoside_PTrfase"/>
</dbReference>
<proteinExistence type="inferred from homology"/>
<evidence type="ECO:0000313" key="3">
    <source>
        <dbReference type="EMBL" id="WIV17429.1"/>
    </source>
</evidence>
<dbReference type="RefSeq" id="WP_285741829.1">
    <property type="nucleotide sequence ID" value="NZ_CP127162.1"/>
</dbReference>
<evidence type="ECO:0000259" key="2">
    <source>
        <dbReference type="Pfam" id="PF01636"/>
    </source>
</evidence>
<comment type="similarity">
    <text evidence="1">Belongs to the pseudomonas-type ThrB family.</text>
</comment>
<dbReference type="EMBL" id="CP127162">
    <property type="protein sequence ID" value="WIV17429.1"/>
    <property type="molecule type" value="Genomic_DNA"/>
</dbReference>
<dbReference type="InterPro" id="IPR050249">
    <property type="entry name" value="Pseudomonas-type_ThrB"/>
</dbReference>
<name>A0ABY8WYL6_9BACL</name>
<feature type="domain" description="Aminoglycoside phosphotransferase" evidence="2">
    <location>
        <begin position="48"/>
        <end position="270"/>
    </location>
</feature>
<keyword evidence="4" id="KW-1185">Reference proteome</keyword>
<protein>
    <submittedName>
        <fullName evidence="3">Phosphotransferase</fullName>
    </submittedName>
</protein>
<sequence>MAKGFQMDTEINRKDTLKQTKQAALYALQKYEINWNSIHFIQISEHVTFRIAADQGESFLLRIHSAGKNPKEISSELEWTTAMKSKGITLPVAMRNREGSLVTTAYTDDGKQYYATLLTWVEGERVEKGEHTEETIQKMGELMAHLHEASTDFSPSTDFSRPSWGIHTFERDWAHLELNHRHFISDEAIELYSLAAQKVKERLKTLTSNEHDYGMIHADLHNGNIVFLEGEPYPIDFGRCGFGYHLYDIAQSILGLFPPQRVLFMKGYERIRQLENEYIPKLEAFFIMALIEAYSFHAKNSAEWDGLIEEQPYAEAILKAYISGSSFLFVPLEISS</sequence>
<dbReference type="Gene3D" id="3.30.200.20">
    <property type="entry name" value="Phosphorylase Kinase, domain 1"/>
    <property type="match status" value="1"/>
</dbReference>
<dbReference type="Pfam" id="PF01636">
    <property type="entry name" value="APH"/>
    <property type="match status" value="1"/>
</dbReference>
<accession>A0ABY8WYL6</accession>
<dbReference type="Gene3D" id="3.90.1200.10">
    <property type="match status" value="1"/>
</dbReference>
<reference evidence="3 4" key="1">
    <citation type="submission" date="2023-06" db="EMBL/GenBank/DDBJ databases">
        <title>Paenibacillus polygonum sp. nov., an endophytic bacterium, isolated from Polygonum lapathifolium L. in Nanji Wetland National Nature Reserve, South of Poyang Lake, Jiangxi Province, China.</title>
        <authorList>
            <person name="Yu Z."/>
        </authorList>
    </citation>
    <scope>NUCLEOTIDE SEQUENCE [LARGE SCALE GENOMIC DNA]</scope>
    <source>
        <strain evidence="3 4">C31</strain>
    </source>
</reference>
<dbReference type="SUPFAM" id="SSF56112">
    <property type="entry name" value="Protein kinase-like (PK-like)"/>
    <property type="match status" value="1"/>
</dbReference>
<dbReference type="InterPro" id="IPR011009">
    <property type="entry name" value="Kinase-like_dom_sf"/>
</dbReference>